<dbReference type="PRINTS" id="PR00035">
    <property type="entry name" value="HTHGNTR"/>
</dbReference>
<dbReference type="SUPFAM" id="SSF53383">
    <property type="entry name" value="PLP-dependent transferases"/>
    <property type="match status" value="1"/>
</dbReference>
<sequence length="489" mass="54042">MGLLFPLGEDEDGPLYRRVRRGLEDAILAGRFEDGRLPSSREVAAELGVSRNTVNLAYQELITDGVVIARPRSGHVVNEELAARRRADPTEHASPGWLARLESPPGADDLPHVRKPEHWDRYRYAFVTGHLPSEAFPDRAWLRSLREALRGEHRRFSLQDGIDVDDPLLTELVCREILAGRGIAANPERVLITVGSQQGLHLVAGALVGEGSRVMVENPGYPDARHILARAGAELVPGEVDDGGLIVDERLLDVALCVTTPAHHYPSNVTMTGQRRQRLVALARERDIVLVEDDYDSELRYVGRASPALASLDPDAVIYLGSFSKFLAPGLRLGFVSAHPVLLEHLRDLRRYTIRHPSGHQQRALALLIASGEYRRGVRHLREAMRVRWERTVAAVRLHLPDWVMRPRAGGVSVWIGGPPGLDTRELAARLDPRGVLIEPGDTFFFDSPGPARGPIPRHWIKLGFGALAPERIDEGVAVIADEAKKLLG</sequence>
<comment type="similarity">
    <text evidence="1">In the C-terminal section; belongs to the class-I pyridoxal-phosphate-dependent aminotransferase family.</text>
</comment>
<evidence type="ECO:0000256" key="4">
    <source>
        <dbReference type="ARBA" id="ARBA00023125"/>
    </source>
</evidence>
<dbReference type="InterPro" id="IPR036390">
    <property type="entry name" value="WH_DNA-bd_sf"/>
</dbReference>
<organism evidence="7 8">
    <name type="scientific">Actinomadura gamaensis</name>
    <dbReference type="NCBI Taxonomy" id="1763541"/>
    <lineage>
        <taxon>Bacteria</taxon>
        <taxon>Bacillati</taxon>
        <taxon>Actinomycetota</taxon>
        <taxon>Actinomycetes</taxon>
        <taxon>Streptosporangiales</taxon>
        <taxon>Thermomonosporaceae</taxon>
        <taxon>Actinomadura</taxon>
    </lineage>
</organism>
<keyword evidence="4" id="KW-0238">DNA-binding</keyword>
<dbReference type="InterPro" id="IPR004839">
    <property type="entry name" value="Aminotransferase_I/II_large"/>
</dbReference>
<keyword evidence="7" id="KW-0808">Transferase</keyword>
<dbReference type="CDD" id="cd00609">
    <property type="entry name" value="AAT_like"/>
    <property type="match status" value="1"/>
</dbReference>
<dbReference type="PANTHER" id="PTHR46577:SF1">
    <property type="entry name" value="HTH-TYPE TRANSCRIPTIONAL REGULATORY PROTEIN GABR"/>
    <property type="match status" value="1"/>
</dbReference>
<gene>
    <name evidence="7" type="ORF">ACFPCY_20680</name>
</gene>
<dbReference type="PROSITE" id="PS50949">
    <property type="entry name" value="HTH_GNTR"/>
    <property type="match status" value="1"/>
</dbReference>
<evidence type="ECO:0000256" key="3">
    <source>
        <dbReference type="ARBA" id="ARBA00023015"/>
    </source>
</evidence>
<evidence type="ECO:0000313" key="8">
    <source>
        <dbReference type="Proteomes" id="UP001595872"/>
    </source>
</evidence>
<dbReference type="InterPro" id="IPR051446">
    <property type="entry name" value="HTH_trans_reg/aminotransferase"/>
</dbReference>
<comment type="caution">
    <text evidence="7">The sequence shown here is derived from an EMBL/GenBank/DDBJ whole genome shotgun (WGS) entry which is preliminary data.</text>
</comment>
<name>A0ABV9U2G7_9ACTN</name>
<dbReference type="GO" id="GO:0008483">
    <property type="term" value="F:transaminase activity"/>
    <property type="evidence" value="ECO:0007669"/>
    <property type="project" value="UniProtKB-KW"/>
</dbReference>
<dbReference type="InterPro" id="IPR015421">
    <property type="entry name" value="PyrdxlP-dep_Trfase_major"/>
</dbReference>
<dbReference type="InterPro" id="IPR036388">
    <property type="entry name" value="WH-like_DNA-bd_sf"/>
</dbReference>
<dbReference type="EMBL" id="JBHSIT010000005">
    <property type="protein sequence ID" value="MFC4909750.1"/>
    <property type="molecule type" value="Genomic_DNA"/>
</dbReference>
<evidence type="ECO:0000313" key="7">
    <source>
        <dbReference type="EMBL" id="MFC4909750.1"/>
    </source>
</evidence>
<dbReference type="SUPFAM" id="SSF46785">
    <property type="entry name" value="Winged helix' DNA-binding domain"/>
    <property type="match status" value="1"/>
</dbReference>
<feature type="domain" description="HTH gntR-type" evidence="6">
    <location>
        <begin position="13"/>
        <end position="80"/>
    </location>
</feature>
<accession>A0ABV9U2G7</accession>
<dbReference type="PANTHER" id="PTHR46577">
    <property type="entry name" value="HTH-TYPE TRANSCRIPTIONAL REGULATORY PROTEIN GABR"/>
    <property type="match status" value="1"/>
</dbReference>
<protein>
    <submittedName>
        <fullName evidence="7">PLP-dependent aminotransferase family protein</fullName>
    </submittedName>
</protein>
<dbReference type="Pfam" id="PF00392">
    <property type="entry name" value="GntR"/>
    <property type="match status" value="1"/>
</dbReference>
<evidence type="ECO:0000259" key="6">
    <source>
        <dbReference type="PROSITE" id="PS50949"/>
    </source>
</evidence>
<keyword evidence="7" id="KW-0032">Aminotransferase</keyword>
<dbReference type="Pfam" id="PF00155">
    <property type="entry name" value="Aminotran_1_2"/>
    <property type="match status" value="1"/>
</dbReference>
<dbReference type="Proteomes" id="UP001595872">
    <property type="component" value="Unassembled WGS sequence"/>
</dbReference>
<proteinExistence type="inferred from homology"/>
<dbReference type="RefSeq" id="WP_378257480.1">
    <property type="nucleotide sequence ID" value="NZ_JBHSIT010000005.1"/>
</dbReference>
<dbReference type="SMART" id="SM00345">
    <property type="entry name" value="HTH_GNTR"/>
    <property type="match status" value="1"/>
</dbReference>
<evidence type="ECO:0000256" key="5">
    <source>
        <dbReference type="ARBA" id="ARBA00023163"/>
    </source>
</evidence>
<dbReference type="CDD" id="cd07377">
    <property type="entry name" value="WHTH_GntR"/>
    <property type="match status" value="1"/>
</dbReference>
<keyword evidence="2" id="KW-0663">Pyridoxal phosphate</keyword>
<dbReference type="InterPro" id="IPR015424">
    <property type="entry name" value="PyrdxlP-dep_Trfase"/>
</dbReference>
<reference evidence="8" key="1">
    <citation type="journal article" date="2019" name="Int. J. Syst. Evol. Microbiol.">
        <title>The Global Catalogue of Microorganisms (GCM) 10K type strain sequencing project: providing services to taxonomists for standard genome sequencing and annotation.</title>
        <authorList>
            <consortium name="The Broad Institute Genomics Platform"/>
            <consortium name="The Broad Institute Genome Sequencing Center for Infectious Disease"/>
            <person name="Wu L."/>
            <person name="Ma J."/>
        </authorList>
    </citation>
    <scope>NUCLEOTIDE SEQUENCE [LARGE SCALE GENOMIC DNA]</scope>
    <source>
        <strain evidence="8">KLKA75</strain>
    </source>
</reference>
<dbReference type="InterPro" id="IPR000524">
    <property type="entry name" value="Tscrpt_reg_HTH_GntR"/>
</dbReference>
<keyword evidence="8" id="KW-1185">Reference proteome</keyword>
<dbReference type="Gene3D" id="1.10.10.10">
    <property type="entry name" value="Winged helix-like DNA-binding domain superfamily/Winged helix DNA-binding domain"/>
    <property type="match status" value="1"/>
</dbReference>
<keyword evidence="5" id="KW-0804">Transcription</keyword>
<evidence type="ECO:0000256" key="2">
    <source>
        <dbReference type="ARBA" id="ARBA00022898"/>
    </source>
</evidence>
<dbReference type="Gene3D" id="3.40.640.10">
    <property type="entry name" value="Type I PLP-dependent aspartate aminotransferase-like (Major domain)"/>
    <property type="match status" value="1"/>
</dbReference>
<keyword evidence="3" id="KW-0805">Transcription regulation</keyword>
<evidence type="ECO:0000256" key="1">
    <source>
        <dbReference type="ARBA" id="ARBA00005384"/>
    </source>
</evidence>